<evidence type="ECO:0000256" key="7">
    <source>
        <dbReference type="HAMAP-Rule" id="MF_03166"/>
    </source>
</evidence>
<comment type="catalytic activity">
    <reaction evidence="7 9">
        <text>Hydrolyzes single-stranded DNA or mismatched double-stranded DNA and polynucleotides, releasing free uracil.</text>
        <dbReference type="EC" id="3.2.2.27"/>
    </reaction>
</comment>
<evidence type="ECO:0000256" key="8">
    <source>
        <dbReference type="PROSITE-ProRule" id="PRU10072"/>
    </source>
</evidence>
<keyword evidence="5 7" id="KW-0234">DNA repair</keyword>
<name>A0A2L2YKL3_PARTP</name>
<dbReference type="InterPro" id="IPR005122">
    <property type="entry name" value="Uracil-DNA_glycosylase-like"/>
</dbReference>
<dbReference type="GO" id="GO:0097510">
    <property type="term" value="P:base-excision repair, AP site formation via deaminated base removal"/>
    <property type="evidence" value="ECO:0007669"/>
    <property type="project" value="TreeGrafter"/>
</dbReference>
<dbReference type="CDD" id="cd10027">
    <property type="entry name" value="UDG-F1-like"/>
    <property type="match status" value="1"/>
</dbReference>
<dbReference type="AlphaFoldDB" id="A0A2L2YKL3"/>
<evidence type="ECO:0000256" key="9">
    <source>
        <dbReference type="RuleBase" id="RU003780"/>
    </source>
</evidence>
<evidence type="ECO:0000256" key="4">
    <source>
        <dbReference type="ARBA" id="ARBA00023128"/>
    </source>
</evidence>
<keyword evidence="4 7" id="KW-0496">Mitochondrion</keyword>
<dbReference type="SMART" id="SM00987">
    <property type="entry name" value="UreE_C"/>
    <property type="match status" value="1"/>
</dbReference>
<dbReference type="HAMAP" id="MF_00148">
    <property type="entry name" value="UDG"/>
    <property type="match status" value="1"/>
</dbReference>
<comment type="subcellular location">
    <subcellularLocation>
        <location evidence="7">Mitochondrion</location>
    </subcellularLocation>
    <subcellularLocation>
        <location evidence="7">Nucleus</location>
    </subcellularLocation>
</comment>
<dbReference type="NCBIfam" id="TIGR00628">
    <property type="entry name" value="ung"/>
    <property type="match status" value="1"/>
</dbReference>
<proteinExistence type="evidence at transcript level"/>
<evidence type="ECO:0000256" key="1">
    <source>
        <dbReference type="ARBA" id="ARBA00008184"/>
    </source>
</evidence>
<dbReference type="Pfam" id="PF03167">
    <property type="entry name" value="UDG"/>
    <property type="match status" value="1"/>
</dbReference>
<dbReference type="PANTHER" id="PTHR11264">
    <property type="entry name" value="URACIL-DNA GLYCOSYLASE"/>
    <property type="match status" value="1"/>
</dbReference>
<dbReference type="GO" id="GO:0004844">
    <property type="term" value="F:uracil DNA N-glycosylase activity"/>
    <property type="evidence" value="ECO:0007669"/>
    <property type="project" value="UniProtKB-UniRule"/>
</dbReference>
<dbReference type="EMBL" id="IAAA01032329">
    <property type="protein sequence ID" value="LAA08653.1"/>
    <property type="molecule type" value="mRNA"/>
</dbReference>
<dbReference type="NCBIfam" id="NF003588">
    <property type="entry name" value="PRK05254.1-1"/>
    <property type="match status" value="1"/>
</dbReference>
<protein>
    <recommendedName>
        <fullName evidence="7 9">Uracil-DNA glycosylase</fullName>
        <shortName evidence="7">UDG</shortName>
        <ecNumber evidence="7 9">3.2.2.27</ecNumber>
    </recommendedName>
</protein>
<comment type="function">
    <text evidence="7 9">Excises uracil residues from the DNA which can arise as a result of misincorporation of dUMP residues by DNA polymerase or due to deamination of cytosine.</text>
</comment>
<dbReference type="NCBIfam" id="NF003591">
    <property type="entry name" value="PRK05254.1-4"/>
    <property type="match status" value="1"/>
</dbReference>
<reference evidence="11" key="1">
    <citation type="journal article" date="2016" name="Mol. Ecol. Resour.">
        <title>Evaluation of the impact of RNA preservation methods of spiders for de novo transcriptome assembly.</title>
        <authorList>
            <person name="Kono N."/>
            <person name="Nakamura H."/>
            <person name="Ito Y."/>
            <person name="Tomita M."/>
            <person name="Arakawa K."/>
        </authorList>
    </citation>
    <scope>NUCLEOTIDE SEQUENCE</scope>
    <source>
        <tissue evidence="11">Whole body</tissue>
    </source>
</reference>
<dbReference type="NCBIfam" id="NF003589">
    <property type="entry name" value="PRK05254.1-2"/>
    <property type="match status" value="1"/>
</dbReference>
<dbReference type="Gene3D" id="3.40.470.10">
    <property type="entry name" value="Uracil-DNA glycosylase-like domain"/>
    <property type="match status" value="1"/>
</dbReference>
<dbReference type="GO" id="GO:0005634">
    <property type="term" value="C:nucleus"/>
    <property type="evidence" value="ECO:0007669"/>
    <property type="project" value="UniProtKB-SubCell"/>
</dbReference>
<evidence type="ECO:0000256" key="5">
    <source>
        <dbReference type="ARBA" id="ARBA00023204"/>
    </source>
</evidence>
<dbReference type="PROSITE" id="PS00130">
    <property type="entry name" value="U_DNA_GLYCOSYLASE"/>
    <property type="match status" value="1"/>
</dbReference>
<keyword evidence="2 7" id="KW-0227">DNA damage</keyword>
<evidence type="ECO:0000256" key="3">
    <source>
        <dbReference type="ARBA" id="ARBA00022801"/>
    </source>
</evidence>
<dbReference type="EC" id="3.2.2.27" evidence="7 9"/>
<accession>A0A2L2YKL3</accession>
<evidence type="ECO:0000256" key="6">
    <source>
        <dbReference type="ARBA" id="ARBA00023242"/>
    </source>
</evidence>
<keyword evidence="6 7" id="KW-0539">Nucleus</keyword>
<dbReference type="PANTHER" id="PTHR11264:SF0">
    <property type="entry name" value="URACIL-DNA GLYCOSYLASE"/>
    <property type="match status" value="1"/>
</dbReference>
<dbReference type="SUPFAM" id="SSF52141">
    <property type="entry name" value="Uracil-DNA glycosylase-like"/>
    <property type="match status" value="1"/>
</dbReference>
<evidence type="ECO:0000256" key="2">
    <source>
        <dbReference type="ARBA" id="ARBA00022763"/>
    </source>
</evidence>
<evidence type="ECO:0000313" key="11">
    <source>
        <dbReference type="EMBL" id="LAA08653.1"/>
    </source>
</evidence>
<organism evidence="11">
    <name type="scientific">Parasteatoda tepidariorum</name>
    <name type="common">Common house spider</name>
    <name type="synonym">Achaearanea tepidariorum</name>
    <dbReference type="NCBI Taxonomy" id="114398"/>
    <lineage>
        <taxon>Eukaryota</taxon>
        <taxon>Metazoa</taxon>
        <taxon>Ecdysozoa</taxon>
        <taxon>Arthropoda</taxon>
        <taxon>Chelicerata</taxon>
        <taxon>Arachnida</taxon>
        <taxon>Araneae</taxon>
        <taxon>Araneomorphae</taxon>
        <taxon>Entelegynae</taxon>
        <taxon>Araneoidea</taxon>
        <taxon>Theridiidae</taxon>
        <taxon>Parasteatoda</taxon>
    </lineage>
</organism>
<dbReference type="InterPro" id="IPR002043">
    <property type="entry name" value="UDG_fam1"/>
</dbReference>
<dbReference type="SMART" id="SM00986">
    <property type="entry name" value="UDG"/>
    <property type="match status" value="1"/>
</dbReference>
<comment type="similarity">
    <text evidence="1 7 9">Belongs to the uracil-DNA glycosylase (UDG) superfamily. UNG family.</text>
</comment>
<dbReference type="OrthoDB" id="10031947at2759"/>
<dbReference type="InterPro" id="IPR036895">
    <property type="entry name" value="Uracil-DNA_glycosylase-like_sf"/>
</dbReference>
<feature type="domain" description="Uracil-DNA glycosylase-like" evidence="10">
    <location>
        <begin position="124"/>
        <end position="285"/>
    </location>
</feature>
<dbReference type="InterPro" id="IPR018085">
    <property type="entry name" value="Ura-DNA_Glyclase_AS"/>
</dbReference>
<feature type="active site" description="Proton acceptor" evidence="7 8">
    <location>
        <position position="139"/>
    </location>
</feature>
<dbReference type="NCBIfam" id="NF003592">
    <property type="entry name" value="PRK05254.1-5"/>
    <property type="match status" value="1"/>
</dbReference>
<dbReference type="FunFam" id="3.40.470.10:FF:000007">
    <property type="entry name" value="Uracil-DNA glycosylase"/>
    <property type="match status" value="1"/>
</dbReference>
<sequence length="299" mass="33808">MINCVIQRRLIFKAMAQKKITSFFSAPDLGSIKRKSSNIENKTPAKIPKVVTTKKVPTEILSFSLDSSDNSPKNVEYVVGTTWLKELKKEFSADYFKKLSEFLIKQKLQHTVYPPTCDIFSWTTSVTIYDVKVVILGQDPYIRPEQAHGLAFSVRKGVEIPKSLANMYTELAKNIKNFVPPNHGCLNGWANQGVLLLNTCLTVQAGISDSHKGQGWELFTDAVIKWINGNLKHVVFMLWGNNAKKKSELINKKKHLVLTAAHPSPLSAHRGFFGCNHFFKANEYLQEHGRGEIDWTYLP</sequence>
<evidence type="ECO:0000259" key="10">
    <source>
        <dbReference type="SMART" id="SM00986"/>
    </source>
</evidence>
<keyword evidence="3 7" id="KW-0378">Hydrolase</keyword>
<dbReference type="GO" id="GO:0005739">
    <property type="term" value="C:mitochondrion"/>
    <property type="evidence" value="ECO:0007669"/>
    <property type="project" value="UniProtKB-SubCell"/>
</dbReference>